<evidence type="ECO:0000313" key="1">
    <source>
        <dbReference type="EMBL" id="CAE7252851.1"/>
    </source>
</evidence>
<sequence>MCHGARASTRHVLDVNASLFNGPRLAPCQVAHSRGTLVRGTLVPPIPVLTARTARTDDDGQHLPLGLLEYDWPSARLLSRIAATLLEEELGYHVVLQHRTASFMESLRQLAGCAEGEGTGILGREPDGVPQTVRGNTVRPCSAEARCHVALDSPLGRNEHTHLAFRAATPLTAPEDIGSILDMLQKSISASPEHLLKQAKDIRIQKPEP</sequence>
<gene>
    <name evidence="1" type="ORF">SNAT2548_LOCUS12657</name>
</gene>
<proteinExistence type="predicted"/>
<dbReference type="Proteomes" id="UP000604046">
    <property type="component" value="Unassembled WGS sequence"/>
</dbReference>
<reference evidence="1" key="1">
    <citation type="submission" date="2021-02" db="EMBL/GenBank/DDBJ databases">
        <authorList>
            <person name="Dougan E. K."/>
            <person name="Rhodes N."/>
            <person name="Thang M."/>
            <person name="Chan C."/>
        </authorList>
    </citation>
    <scope>NUCLEOTIDE SEQUENCE</scope>
</reference>
<dbReference type="AlphaFoldDB" id="A0A812LXB9"/>
<keyword evidence="2" id="KW-1185">Reference proteome</keyword>
<dbReference type="EMBL" id="CAJNDS010001234">
    <property type="protein sequence ID" value="CAE7252851.1"/>
    <property type="molecule type" value="Genomic_DNA"/>
</dbReference>
<accession>A0A812LXB9</accession>
<evidence type="ECO:0000313" key="2">
    <source>
        <dbReference type="Proteomes" id="UP000604046"/>
    </source>
</evidence>
<protein>
    <submittedName>
        <fullName evidence="1">Uncharacterized protein</fullName>
    </submittedName>
</protein>
<name>A0A812LXB9_9DINO</name>
<organism evidence="1 2">
    <name type="scientific">Symbiodinium natans</name>
    <dbReference type="NCBI Taxonomy" id="878477"/>
    <lineage>
        <taxon>Eukaryota</taxon>
        <taxon>Sar</taxon>
        <taxon>Alveolata</taxon>
        <taxon>Dinophyceae</taxon>
        <taxon>Suessiales</taxon>
        <taxon>Symbiodiniaceae</taxon>
        <taxon>Symbiodinium</taxon>
    </lineage>
</organism>
<dbReference type="OrthoDB" id="433481at2759"/>
<comment type="caution">
    <text evidence="1">The sequence shown here is derived from an EMBL/GenBank/DDBJ whole genome shotgun (WGS) entry which is preliminary data.</text>
</comment>